<dbReference type="Proteomes" id="UP001145114">
    <property type="component" value="Unassembled WGS sequence"/>
</dbReference>
<proteinExistence type="predicted"/>
<gene>
    <name evidence="1" type="ORF">EV182_004111</name>
</gene>
<name>A0ACC1HE74_9FUNG</name>
<protein>
    <submittedName>
        <fullName evidence="1">Uncharacterized protein</fullName>
    </submittedName>
</protein>
<feature type="non-terminal residue" evidence="1">
    <location>
        <position position="1"/>
    </location>
</feature>
<reference evidence="1" key="1">
    <citation type="submission" date="2022-06" db="EMBL/GenBank/DDBJ databases">
        <title>Phylogenomic reconstructions and comparative analyses of Kickxellomycotina fungi.</title>
        <authorList>
            <person name="Reynolds N.K."/>
            <person name="Stajich J.E."/>
            <person name="Barry K."/>
            <person name="Grigoriev I.V."/>
            <person name="Crous P."/>
            <person name="Smith M.E."/>
        </authorList>
    </citation>
    <scope>NUCLEOTIDE SEQUENCE</scope>
    <source>
        <strain evidence="1">RSA 2271</strain>
    </source>
</reference>
<evidence type="ECO:0000313" key="1">
    <source>
        <dbReference type="EMBL" id="KAJ1674028.1"/>
    </source>
</evidence>
<sequence>DGGPTEPLLMYHHSRSALGSPRRLLSAHSLVSPLRPRLAGLRDSNLDYGSLRTSRPSSTTMMPPTPGVFFESLNTRRASEGAIKSPVSASVLPIRGSHQRLQRGPQLDSRRGDGINCNGPEPEDSGGETTETDEECAAMAFSPVPRRRRQKRVLRPGSDLLSQIDPAEPAENPAYSRVRDGGLMFPQERTTATAAPILAAIPARRGDKKREVRHRPNPLVFPPSMYSTASSSSVMMEPVAGDEFESVHMTPRPYVSRGRVIPASEPHTRRRRNMRDYLDVEVQAPLFEAKGGKVRAGHYRRSEGADDDLTESDTDQREDAKRLASPRMERTPSRTGHKFPEPTTPGYRFERRGSGDDSGDTTETDVEVQAQAHRMRAVHYSVKPSRRLRRELAQIRDREQQGDDVYNPPRPLQLISPARAPRIPGQDAMQVSRFNHHGFSTSTSTAFPPIISSVRSRVGSPTAQSPPPSPPPPPPPPQLSAPKGELLPPHGDGVDMGKEAAMSTTEKRKRALTAPSRYDHSIHINTGVPSADDIGAAQALASLSPQATKVYLRIPLPPPPRSPRMLNGRTSEQEMGRMTLLRVTNGRVARRSEDRTHPEWQQHGHYEENTDDGSLSLSREIGRRGSLAQPSAYLLSGTTTSSSEDNLAEGGSGKNISSRGVESQQSRKRRRRSSLIADEDKEYEEGLPCSISKPSVSLGALSRRDSSPMVGTATGSSRLEPESEFPVL</sequence>
<accession>A0ACC1HE74</accession>
<keyword evidence="2" id="KW-1185">Reference proteome</keyword>
<dbReference type="EMBL" id="JAMZIH010006339">
    <property type="protein sequence ID" value="KAJ1674028.1"/>
    <property type="molecule type" value="Genomic_DNA"/>
</dbReference>
<organism evidence="1 2">
    <name type="scientific">Spiromyces aspiralis</name>
    <dbReference type="NCBI Taxonomy" id="68401"/>
    <lineage>
        <taxon>Eukaryota</taxon>
        <taxon>Fungi</taxon>
        <taxon>Fungi incertae sedis</taxon>
        <taxon>Zoopagomycota</taxon>
        <taxon>Kickxellomycotina</taxon>
        <taxon>Kickxellomycetes</taxon>
        <taxon>Kickxellales</taxon>
        <taxon>Kickxellaceae</taxon>
        <taxon>Spiromyces</taxon>
    </lineage>
</organism>
<evidence type="ECO:0000313" key="2">
    <source>
        <dbReference type="Proteomes" id="UP001145114"/>
    </source>
</evidence>
<feature type="non-terminal residue" evidence="1">
    <location>
        <position position="728"/>
    </location>
</feature>
<comment type="caution">
    <text evidence="1">The sequence shown here is derived from an EMBL/GenBank/DDBJ whole genome shotgun (WGS) entry which is preliminary data.</text>
</comment>